<dbReference type="GeneID" id="98914644"/>
<name>A0A4R3Z9B8_9FIRM</name>
<proteinExistence type="predicted"/>
<gene>
    <name evidence="1" type="ORF">EDD60_103168</name>
</gene>
<evidence type="ECO:0000313" key="1">
    <source>
        <dbReference type="EMBL" id="TCW01711.1"/>
    </source>
</evidence>
<dbReference type="Proteomes" id="UP000295515">
    <property type="component" value="Unassembled WGS sequence"/>
</dbReference>
<dbReference type="RefSeq" id="WP_066449154.1">
    <property type="nucleotide sequence ID" value="NZ_CAUWFI010000013.1"/>
</dbReference>
<protein>
    <submittedName>
        <fullName evidence="1">Uncharacterized protein</fullName>
    </submittedName>
</protein>
<dbReference type="AlphaFoldDB" id="A0A4R3Z9B8"/>
<reference evidence="1 2" key="1">
    <citation type="submission" date="2019-03" db="EMBL/GenBank/DDBJ databases">
        <title>Genomic Encyclopedia of Type Strains, Phase IV (KMG-IV): sequencing the most valuable type-strain genomes for metagenomic binning, comparative biology and taxonomic classification.</title>
        <authorList>
            <person name="Goeker M."/>
        </authorList>
    </citation>
    <scope>NUCLEOTIDE SEQUENCE [LARGE SCALE GENOMIC DNA]</scope>
    <source>
        <strain evidence="1 2">DSM 29487</strain>
    </source>
</reference>
<evidence type="ECO:0000313" key="2">
    <source>
        <dbReference type="Proteomes" id="UP000295515"/>
    </source>
</evidence>
<comment type="caution">
    <text evidence="1">The sequence shown here is derived from an EMBL/GenBank/DDBJ whole genome shotgun (WGS) entry which is preliminary data.</text>
</comment>
<sequence>MDNNIDKANDLVYSTLNLLRTLENQDIDLKEKEEFLKAMDTLEEVRHLLYELRNERKLEMA</sequence>
<organism evidence="1 2">
    <name type="scientific">Longibaculum muris</name>
    <dbReference type="NCBI Taxonomy" id="1796628"/>
    <lineage>
        <taxon>Bacteria</taxon>
        <taxon>Bacillati</taxon>
        <taxon>Bacillota</taxon>
        <taxon>Erysipelotrichia</taxon>
        <taxon>Erysipelotrichales</taxon>
        <taxon>Coprobacillaceae</taxon>
        <taxon>Longibaculum</taxon>
    </lineage>
</organism>
<accession>A0A4R3Z9B8</accession>
<dbReference type="EMBL" id="SMCQ01000003">
    <property type="protein sequence ID" value="TCW01711.1"/>
    <property type="molecule type" value="Genomic_DNA"/>
</dbReference>
<keyword evidence="2" id="KW-1185">Reference proteome</keyword>